<evidence type="ECO:0000256" key="4">
    <source>
        <dbReference type="ARBA" id="ARBA00011233"/>
    </source>
</evidence>
<evidence type="ECO:0000256" key="5">
    <source>
        <dbReference type="ARBA" id="ARBA00012213"/>
    </source>
</evidence>
<evidence type="ECO:0000256" key="9">
    <source>
        <dbReference type="ARBA" id="ARBA00029596"/>
    </source>
</evidence>
<evidence type="ECO:0000256" key="12">
    <source>
        <dbReference type="ARBA" id="ARBA00047973"/>
    </source>
</evidence>
<comment type="similarity">
    <text evidence="3">Belongs to the class II aldolase/RraA-like family.</text>
</comment>
<evidence type="ECO:0000313" key="13">
    <source>
        <dbReference type="EMBL" id="GAA3941084.1"/>
    </source>
</evidence>
<gene>
    <name evidence="13" type="ORF">GCM10022383_18620</name>
</gene>
<dbReference type="SUPFAM" id="SSF89562">
    <property type="entry name" value="RraA-like"/>
    <property type="match status" value="1"/>
</dbReference>
<keyword evidence="14" id="KW-1185">Reference proteome</keyword>
<evidence type="ECO:0000256" key="6">
    <source>
        <dbReference type="ARBA" id="ARBA00012947"/>
    </source>
</evidence>
<dbReference type="PANTHER" id="PTHR33254">
    <property type="entry name" value="4-HYDROXY-4-METHYL-2-OXOGLUTARATE ALDOLASE 3-RELATED"/>
    <property type="match status" value="1"/>
</dbReference>
<dbReference type="InterPro" id="IPR036704">
    <property type="entry name" value="RraA/RraA-like_sf"/>
</dbReference>
<comment type="subunit">
    <text evidence="4">Homotrimer.</text>
</comment>
<comment type="catalytic activity">
    <reaction evidence="1">
        <text>4-hydroxy-4-methyl-2-oxoglutarate = 2 pyruvate</text>
        <dbReference type="Rhea" id="RHEA:22748"/>
        <dbReference type="ChEBI" id="CHEBI:15361"/>
        <dbReference type="ChEBI" id="CHEBI:58276"/>
        <dbReference type="EC" id="4.1.3.17"/>
    </reaction>
</comment>
<comment type="caution">
    <text evidence="13">The sequence shown here is derived from an EMBL/GenBank/DDBJ whole genome shotgun (WGS) entry which is preliminary data.</text>
</comment>
<dbReference type="EC" id="4.1.3.17" evidence="5"/>
<comment type="cofactor">
    <cofactor evidence="2">
        <name>a divalent metal cation</name>
        <dbReference type="ChEBI" id="CHEBI:60240"/>
    </cofactor>
</comment>
<dbReference type="Pfam" id="PF03737">
    <property type="entry name" value="RraA-like"/>
    <property type="match status" value="1"/>
</dbReference>
<sequence length="202" mass="21377">MIERWDQVPSSAASDCQARFGAMRAEIRNLTGFSVTGPAHTIRIQPGDSLSLHRELEHVGAGSVLIIDAGGVESRAVWGELLTEAAIAQGIAGVVIDGAVRDIARIQERGFPLFARAVTPSGPVKSGGGNARVPISCGGVTVAQGDRVVGDRDGVTVVPAAQESQVFECVKRVVEQERQWAEAIRQGRRTTDLLGLDDGRSK</sequence>
<proteinExistence type="inferred from homology"/>
<dbReference type="CDD" id="cd16841">
    <property type="entry name" value="RraA_family"/>
    <property type="match status" value="1"/>
</dbReference>
<evidence type="ECO:0000256" key="3">
    <source>
        <dbReference type="ARBA" id="ARBA00008621"/>
    </source>
</evidence>
<evidence type="ECO:0000256" key="10">
    <source>
        <dbReference type="ARBA" id="ARBA00030169"/>
    </source>
</evidence>
<evidence type="ECO:0000256" key="8">
    <source>
        <dbReference type="ARBA" id="ARBA00025046"/>
    </source>
</evidence>
<accession>A0ABP7NBT6</accession>
<name>A0ABP7NBT6_9MICO</name>
<evidence type="ECO:0000256" key="2">
    <source>
        <dbReference type="ARBA" id="ARBA00001968"/>
    </source>
</evidence>
<comment type="function">
    <text evidence="8">Catalyzes the aldol cleavage of 4-hydroxy-4-methyl-2-oxoglutarate (HMG) into 2 molecules of pyruvate. Also contains a secondary oxaloacetate (OAA) decarboxylase activity due to the common pyruvate enolate transition state formed following C-C bond cleavage in the retro-aldol and decarboxylation reactions.</text>
</comment>
<evidence type="ECO:0000256" key="1">
    <source>
        <dbReference type="ARBA" id="ARBA00001342"/>
    </source>
</evidence>
<dbReference type="EC" id="4.1.1.112" evidence="6"/>
<reference evidence="14" key="1">
    <citation type="journal article" date="2019" name="Int. J. Syst. Evol. Microbiol.">
        <title>The Global Catalogue of Microorganisms (GCM) 10K type strain sequencing project: providing services to taxonomists for standard genome sequencing and annotation.</title>
        <authorList>
            <consortium name="The Broad Institute Genomics Platform"/>
            <consortium name="The Broad Institute Genome Sequencing Center for Infectious Disease"/>
            <person name="Wu L."/>
            <person name="Ma J."/>
        </authorList>
    </citation>
    <scope>NUCLEOTIDE SEQUENCE [LARGE SCALE GENOMIC DNA]</scope>
    <source>
        <strain evidence="14">JCM 17024</strain>
    </source>
</reference>
<organism evidence="13 14">
    <name type="scientific">Microbacterium soli</name>
    <dbReference type="NCBI Taxonomy" id="446075"/>
    <lineage>
        <taxon>Bacteria</taxon>
        <taxon>Bacillati</taxon>
        <taxon>Actinomycetota</taxon>
        <taxon>Actinomycetes</taxon>
        <taxon>Micrococcales</taxon>
        <taxon>Microbacteriaceae</taxon>
        <taxon>Microbacterium</taxon>
    </lineage>
</organism>
<dbReference type="Gene3D" id="3.50.30.40">
    <property type="entry name" value="Ribonuclease E inhibitor RraA/RraA-like"/>
    <property type="match status" value="1"/>
</dbReference>
<dbReference type="InterPro" id="IPR005493">
    <property type="entry name" value="RraA/RraA-like"/>
</dbReference>
<protein>
    <recommendedName>
        <fullName evidence="7">Putative 4-hydroxy-4-methyl-2-oxoglutarate aldolase</fullName>
        <ecNumber evidence="6">4.1.1.112</ecNumber>
        <ecNumber evidence="5">4.1.3.17</ecNumber>
    </recommendedName>
    <alternativeName>
        <fullName evidence="11">Oxaloacetate decarboxylase</fullName>
    </alternativeName>
    <alternativeName>
        <fullName evidence="9">Regulator of ribonuclease activity homolog</fullName>
    </alternativeName>
    <alternativeName>
        <fullName evidence="10">RraA-like protein</fullName>
    </alternativeName>
</protein>
<dbReference type="RefSeq" id="WP_344819281.1">
    <property type="nucleotide sequence ID" value="NZ_BAABCP010000001.1"/>
</dbReference>
<dbReference type="EMBL" id="BAABCP010000001">
    <property type="protein sequence ID" value="GAA3941084.1"/>
    <property type="molecule type" value="Genomic_DNA"/>
</dbReference>
<evidence type="ECO:0000256" key="11">
    <source>
        <dbReference type="ARBA" id="ARBA00032305"/>
    </source>
</evidence>
<comment type="catalytic activity">
    <reaction evidence="12">
        <text>oxaloacetate + H(+) = pyruvate + CO2</text>
        <dbReference type="Rhea" id="RHEA:15641"/>
        <dbReference type="ChEBI" id="CHEBI:15361"/>
        <dbReference type="ChEBI" id="CHEBI:15378"/>
        <dbReference type="ChEBI" id="CHEBI:16452"/>
        <dbReference type="ChEBI" id="CHEBI:16526"/>
        <dbReference type="EC" id="4.1.1.112"/>
    </reaction>
</comment>
<evidence type="ECO:0000313" key="14">
    <source>
        <dbReference type="Proteomes" id="UP001501591"/>
    </source>
</evidence>
<dbReference type="Proteomes" id="UP001501591">
    <property type="component" value="Unassembled WGS sequence"/>
</dbReference>
<dbReference type="PANTHER" id="PTHR33254:SF4">
    <property type="entry name" value="4-HYDROXY-4-METHYL-2-OXOGLUTARATE ALDOLASE 3-RELATED"/>
    <property type="match status" value="1"/>
</dbReference>
<evidence type="ECO:0000256" key="7">
    <source>
        <dbReference type="ARBA" id="ARBA00016549"/>
    </source>
</evidence>